<organism evidence="1 2">
    <name type="scientific">Paramecium sonneborni</name>
    <dbReference type="NCBI Taxonomy" id="65129"/>
    <lineage>
        <taxon>Eukaryota</taxon>
        <taxon>Sar</taxon>
        <taxon>Alveolata</taxon>
        <taxon>Ciliophora</taxon>
        <taxon>Intramacronucleata</taxon>
        <taxon>Oligohymenophorea</taxon>
        <taxon>Peniculida</taxon>
        <taxon>Parameciidae</taxon>
        <taxon>Paramecium</taxon>
    </lineage>
</organism>
<name>A0A8S1PMZ1_9CILI</name>
<proteinExistence type="predicted"/>
<gene>
    <name evidence="1" type="ORF">PSON_ATCC_30995.1.T0810044</name>
</gene>
<protein>
    <submittedName>
        <fullName evidence="1">Uncharacterized protein</fullName>
    </submittedName>
</protein>
<keyword evidence="2" id="KW-1185">Reference proteome</keyword>
<dbReference type="EMBL" id="CAJJDN010000081">
    <property type="protein sequence ID" value="CAD8103838.1"/>
    <property type="molecule type" value="Genomic_DNA"/>
</dbReference>
<dbReference type="Proteomes" id="UP000692954">
    <property type="component" value="Unassembled WGS sequence"/>
</dbReference>
<comment type="caution">
    <text evidence="1">The sequence shown here is derived from an EMBL/GenBank/DDBJ whole genome shotgun (WGS) entry which is preliminary data.</text>
</comment>
<accession>A0A8S1PMZ1</accession>
<evidence type="ECO:0000313" key="1">
    <source>
        <dbReference type="EMBL" id="CAD8103838.1"/>
    </source>
</evidence>
<evidence type="ECO:0000313" key="2">
    <source>
        <dbReference type="Proteomes" id="UP000692954"/>
    </source>
</evidence>
<reference evidence="1" key="1">
    <citation type="submission" date="2021-01" db="EMBL/GenBank/DDBJ databases">
        <authorList>
            <consortium name="Genoscope - CEA"/>
            <person name="William W."/>
        </authorList>
    </citation>
    <scope>NUCLEOTIDE SEQUENCE</scope>
</reference>
<sequence>MMFEYQLALQYDRFLKSNRIYQTQNLDLIIIVLAFQKLNKTKFRTRIEQFFVNQIFQIDILDIEVFQQIKSIQKHQ</sequence>
<dbReference type="AlphaFoldDB" id="A0A8S1PMZ1"/>